<dbReference type="AlphaFoldDB" id="A0A1C0ZWQ2"/>
<evidence type="ECO:0000313" key="3">
    <source>
        <dbReference type="Proteomes" id="UP000093309"/>
    </source>
</evidence>
<dbReference type="CDD" id="cd00093">
    <property type="entry name" value="HTH_XRE"/>
    <property type="match status" value="1"/>
</dbReference>
<sequence length="238" mass="27403">MGYAELLSDYIEKSGLSLGEIAIRLKGKEIKIDRSYISKLKNGTKPPASEDVSRAIAEVTGGDPDELILTGYLEKAPEEVKKIVQDNETFKIFLDELLERYMAVPVPVEIALKLKEGIGDYMFNIDENGEYYHSKEYIEEALESSTIELKLNLYKDLTDNGKRLYKRRVFHEGAFIEGINIEFDDTKLQKLNIGRDSQVLIRNGEPDILTDEESEFLKDSLDSFRRQKEKWETKHEIK</sequence>
<accession>A0A1C0ZWQ2</accession>
<gene>
    <name evidence="2" type="ORF">A8709_32410</name>
</gene>
<dbReference type="EMBL" id="LYPC01000027">
    <property type="protein sequence ID" value="OCT12526.1"/>
    <property type="molecule type" value="Genomic_DNA"/>
</dbReference>
<protein>
    <recommendedName>
        <fullName evidence="1">HTH cro/C1-type domain-containing protein</fullName>
    </recommendedName>
</protein>
<dbReference type="Gene3D" id="1.10.260.40">
    <property type="entry name" value="lambda repressor-like DNA-binding domains"/>
    <property type="match status" value="1"/>
</dbReference>
<dbReference type="InterPro" id="IPR001387">
    <property type="entry name" value="Cro/C1-type_HTH"/>
</dbReference>
<dbReference type="GO" id="GO:0003677">
    <property type="term" value="F:DNA binding"/>
    <property type="evidence" value="ECO:0007669"/>
    <property type="project" value="InterPro"/>
</dbReference>
<dbReference type="InterPro" id="IPR010982">
    <property type="entry name" value="Lambda_DNA-bd_dom_sf"/>
</dbReference>
<keyword evidence="3" id="KW-1185">Reference proteome</keyword>
<name>A0A1C0ZWQ2_9BACL</name>
<proteinExistence type="predicted"/>
<evidence type="ECO:0000259" key="1">
    <source>
        <dbReference type="PROSITE" id="PS50943"/>
    </source>
</evidence>
<comment type="caution">
    <text evidence="2">The sequence shown here is derived from an EMBL/GenBank/DDBJ whole genome shotgun (WGS) entry which is preliminary data.</text>
</comment>
<evidence type="ECO:0000313" key="2">
    <source>
        <dbReference type="EMBL" id="OCT12526.1"/>
    </source>
</evidence>
<dbReference type="Proteomes" id="UP000093309">
    <property type="component" value="Unassembled WGS sequence"/>
</dbReference>
<reference evidence="3" key="1">
    <citation type="submission" date="2016-05" db="EMBL/GenBank/DDBJ databases">
        <title>Paenibacillus oryzae. sp. nov., isolated from the rice root.</title>
        <authorList>
            <person name="Zhang J."/>
            <person name="Zhang X."/>
        </authorList>
    </citation>
    <scope>NUCLEOTIDE SEQUENCE [LARGE SCALE GENOMIC DNA]</scope>
    <source>
        <strain evidence="3">KCTC13222</strain>
    </source>
</reference>
<feature type="domain" description="HTH cro/C1-type" evidence="1">
    <location>
        <begin position="28"/>
        <end position="67"/>
    </location>
</feature>
<organism evidence="2 3">
    <name type="scientific">Paenibacillus pectinilyticus</name>
    <dbReference type="NCBI Taxonomy" id="512399"/>
    <lineage>
        <taxon>Bacteria</taxon>
        <taxon>Bacillati</taxon>
        <taxon>Bacillota</taxon>
        <taxon>Bacilli</taxon>
        <taxon>Bacillales</taxon>
        <taxon>Paenibacillaceae</taxon>
        <taxon>Paenibacillus</taxon>
    </lineage>
</organism>
<dbReference type="OrthoDB" id="2651434at2"/>
<dbReference type="STRING" id="512399.A8709_32410"/>
<dbReference type="PROSITE" id="PS50943">
    <property type="entry name" value="HTH_CROC1"/>
    <property type="match status" value="1"/>
</dbReference>
<dbReference type="RefSeq" id="WP_065856899.1">
    <property type="nucleotide sequence ID" value="NZ_LYPC01000027.1"/>
</dbReference>